<evidence type="ECO:0000313" key="2">
    <source>
        <dbReference type="EMBL" id="RIA85860.1"/>
    </source>
</evidence>
<evidence type="ECO:0000256" key="1">
    <source>
        <dbReference type="SAM" id="MobiDB-lite"/>
    </source>
</evidence>
<name>A0A397SHW8_9GLOM</name>
<accession>A0A397SHW8</accession>
<protein>
    <submittedName>
        <fullName evidence="2">Uncharacterized protein</fullName>
    </submittedName>
</protein>
<organism evidence="2 3">
    <name type="scientific">Glomus cerebriforme</name>
    <dbReference type="NCBI Taxonomy" id="658196"/>
    <lineage>
        <taxon>Eukaryota</taxon>
        <taxon>Fungi</taxon>
        <taxon>Fungi incertae sedis</taxon>
        <taxon>Mucoromycota</taxon>
        <taxon>Glomeromycotina</taxon>
        <taxon>Glomeromycetes</taxon>
        <taxon>Glomerales</taxon>
        <taxon>Glomeraceae</taxon>
        <taxon>Glomus</taxon>
    </lineage>
</organism>
<dbReference type="Proteomes" id="UP000265703">
    <property type="component" value="Unassembled WGS sequence"/>
</dbReference>
<proteinExistence type="predicted"/>
<dbReference type="EMBL" id="QKYT01000399">
    <property type="protein sequence ID" value="RIA85860.1"/>
    <property type="molecule type" value="Genomic_DNA"/>
</dbReference>
<feature type="region of interest" description="Disordered" evidence="1">
    <location>
        <begin position="1"/>
        <end position="29"/>
    </location>
</feature>
<feature type="compositionally biased region" description="Acidic residues" evidence="1">
    <location>
        <begin position="1"/>
        <end position="10"/>
    </location>
</feature>
<reference evidence="2 3" key="1">
    <citation type="submission" date="2018-06" db="EMBL/GenBank/DDBJ databases">
        <title>Comparative genomics reveals the genomic features of Rhizophagus irregularis, R. cerebriforme, R. diaphanum and Gigaspora rosea, and their symbiotic lifestyle signature.</title>
        <authorList>
            <person name="Morin E."/>
            <person name="San Clemente H."/>
            <person name="Chen E.C.H."/>
            <person name="De La Providencia I."/>
            <person name="Hainaut M."/>
            <person name="Kuo A."/>
            <person name="Kohler A."/>
            <person name="Murat C."/>
            <person name="Tang N."/>
            <person name="Roy S."/>
            <person name="Loubradou J."/>
            <person name="Henrissat B."/>
            <person name="Grigoriev I.V."/>
            <person name="Corradi N."/>
            <person name="Roux C."/>
            <person name="Martin F.M."/>
        </authorList>
    </citation>
    <scope>NUCLEOTIDE SEQUENCE [LARGE SCALE GENOMIC DNA]</scope>
    <source>
        <strain evidence="2 3">DAOM 227022</strain>
    </source>
</reference>
<keyword evidence="3" id="KW-1185">Reference proteome</keyword>
<sequence length="58" mass="6413">GKGDEDGEGDEGSKDENKKGTEEIEGIGVNKYGYEGSIDEDEKLAMKELKKNIRDSNY</sequence>
<comment type="caution">
    <text evidence="2">The sequence shown here is derived from an EMBL/GenBank/DDBJ whole genome shotgun (WGS) entry which is preliminary data.</text>
</comment>
<gene>
    <name evidence="2" type="ORF">C1645_830136</name>
</gene>
<dbReference type="AlphaFoldDB" id="A0A397SHW8"/>
<feature type="compositionally biased region" description="Basic and acidic residues" evidence="1">
    <location>
        <begin position="11"/>
        <end position="22"/>
    </location>
</feature>
<feature type="non-terminal residue" evidence="2">
    <location>
        <position position="1"/>
    </location>
</feature>
<evidence type="ECO:0000313" key="3">
    <source>
        <dbReference type="Proteomes" id="UP000265703"/>
    </source>
</evidence>